<accession>A0A9W8C1P7</accession>
<dbReference type="InterPro" id="IPR015943">
    <property type="entry name" value="WD40/YVTN_repeat-like_dom_sf"/>
</dbReference>
<evidence type="ECO:0000256" key="1">
    <source>
        <dbReference type="ARBA" id="ARBA00021125"/>
    </source>
</evidence>
<protein>
    <recommendedName>
        <fullName evidence="1">WD repeat-containing protein 89</fullName>
    </recommendedName>
</protein>
<evidence type="ECO:0000256" key="2">
    <source>
        <dbReference type="ARBA" id="ARBA00022574"/>
    </source>
</evidence>
<feature type="region of interest" description="Disordered" evidence="5">
    <location>
        <begin position="377"/>
        <end position="397"/>
    </location>
</feature>
<comment type="caution">
    <text evidence="6">The sequence shown here is derived from an EMBL/GenBank/DDBJ whole genome shotgun (WGS) entry which is preliminary data.</text>
</comment>
<dbReference type="InterPro" id="IPR001680">
    <property type="entry name" value="WD40_rpt"/>
</dbReference>
<dbReference type="PANTHER" id="PTHR22889">
    <property type="entry name" value="WD REPEAT-CONTAINING PROTEIN 89"/>
    <property type="match status" value="1"/>
</dbReference>
<evidence type="ECO:0000256" key="3">
    <source>
        <dbReference type="ARBA" id="ARBA00022737"/>
    </source>
</evidence>
<feature type="repeat" description="WD" evidence="4">
    <location>
        <begin position="324"/>
        <end position="357"/>
    </location>
</feature>
<dbReference type="OrthoDB" id="25131at2759"/>
<sequence length="397" mass="43042">MDTLKETFKALSIARRLQPSEPTYLLDLSLSTSGGSAAGSDVLAVCCSNHSVHLHSRETLRLLSEFQGHTAPVCGVRFSHLSPHLLFTGSADGTLLCWDVRRSCSESDSAQVFRSDSTHSYCSFDVSCNDRVLCAGTEQVGEDSFLVFWDARMVQEGDEMGSKQGGLLGVYSESHSDDITAVHFHPQRADRLASGATDGLVNIFDLSLGGEDDALFTTCNCNSSASSLCWTGKDLDQLLCLTHDEGLHLWDVAHPDSDDTLTLLSFTDARTLVQLPDGASLEYFVGGTWLPNEGRILLVGGSNCGELHLVDCSGGGLRLIKSLKGGHSATVRCFQWDVNRQSLLTGGEDGQLLQWKVGAEEISVGKKDTLKSISSMQLKTKAHRKHAPRKDYSSKLL</sequence>
<proteinExistence type="predicted"/>
<dbReference type="Pfam" id="PF00400">
    <property type="entry name" value="WD40"/>
    <property type="match status" value="3"/>
</dbReference>
<evidence type="ECO:0000256" key="5">
    <source>
        <dbReference type="SAM" id="MobiDB-lite"/>
    </source>
</evidence>
<dbReference type="EMBL" id="JAFHDT010000009">
    <property type="protein sequence ID" value="KAI7805573.1"/>
    <property type="molecule type" value="Genomic_DNA"/>
</dbReference>
<name>A0A9W8C1P7_TRIRA</name>
<feature type="repeat" description="WD" evidence="4">
    <location>
        <begin position="66"/>
        <end position="101"/>
    </location>
</feature>
<organism evidence="6 7">
    <name type="scientific">Triplophysa rosa</name>
    <name type="common">Cave loach</name>
    <dbReference type="NCBI Taxonomy" id="992332"/>
    <lineage>
        <taxon>Eukaryota</taxon>
        <taxon>Metazoa</taxon>
        <taxon>Chordata</taxon>
        <taxon>Craniata</taxon>
        <taxon>Vertebrata</taxon>
        <taxon>Euteleostomi</taxon>
        <taxon>Actinopterygii</taxon>
        <taxon>Neopterygii</taxon>
        <taxon>Teleostei</taxon>
        <taxon>Ostariophysi</taxon>
        <taxon>Cypriniformes</taxon>
        <taxon>Nemacheilidae</taxon>
        <taxon>Triplophysa</taxon>
    </lineage>
</organism>
<dbReference type="AlphaFoldDB" id="A0A9W8C1P7"/>
<evidence type="ECO:0000313" key="6">
    <source>
        <dbReference type="EMBL" id="KAI7805573.1"/>
    </source>
</evidence>
<keyword evidence="7" id="KW-1185">Reference proteome</keyword>
<dbReference type="PROSITE" id="PS50082">
    <property type="entry name" value="WD_REPEATS_2"/>
    <property type="match status" value="3"/>
</dbReference>
<keyword evidence="3" id="KW-0677">Repeat</keyword>
<dbReference type="Gene3D" id="2.130.10.10">
    <property type="entry name" value="YVTN repeat-like/Quinoprotein amine dehydrogenase"/>
    <property type="match status" value="3"/>
</dbReference>
<keyword evidence="2 4" id="KW-0853">WD repeat</keyword>
<reference evidence="6" key="1">
    <citation type="submission" date="2021-02" db="EMBL/GenBank/DDBJ databases">
        <title>Comparative genomics reveals that relaxation of natural selection precedes convergent phenotypic evolution of cavefish.</title>
        <authorList>
            <person name="Peng Z."/>
        </authorList>
    </citation>
    <scope>NUCLEOTIDE SEQUENCE</scope>
    <source>
        <tissue evidence="6">Muscle</tissue>
    </source>
</reference>
<feature type="repeat" description="WD" evidence="4">
    <location>
        <begin position="172"/>
        <end position="207"/>
    </location>
</feature>
<dbReference type="InterPro" id="IPR039328">
    <property type="entry name" value="WDR89"/>
</dbReference>
<dbReference type="SMART" id="SM00320">
    <property type="entry name" value="WD40"/>
    <property type="match status" value="5"/>
</dbReference>
<dbReference type="InterPro" id="IPR036322">
    <property type="entry name" value="WD40_repeat_dom_sf"/>
</dbReference>
<dbReference type="PANTHER" id="PTHR22889:SF0">
    <property type="entry name" value="WD REPEAT-CONTAINING PROTEIN 89"/>
    <property type="match status" value="1"/>
</dbReference>
<evidence type="ECO:0000256" key="4">
    <source>
        <dbReference type="PROSITE-ProRule" id="PRU00221"/>
    </source>
</evidence>
<dbReference type="PROSITE" id="PS50294">
    <property type="entry name" value="WD_REPEATS_REGION"/>
    <property type="match status" value="1"/>
</dbReference>
<dbReference type="Proteomes" id="UP001059041">
    <property type="component" value="Linkage Group LG9"/>
</dbReference>
<gene>
    <name evidence="6" type="ORF">IRJ41_011315</name>
</gene>
<dbReference type="SUPFAM" id="SSF50978">
    <property type="entry name" value="WD40 repeat-like"/>
    <property type="match status" value="1"/>
</dbReference>
<evidence type="ECO:0000313" key="7">
    <source>
        <dbReference type="Proteomes" id="UP001059041"/>
    </source>
</evidence>